<dbReference type="InterPro" id="IPR012334">
    <property type="entry name" value="Pectin_lyas_fold"/>
</dbReference>
<proteinExistence type="predicted"/>
<evidence type="ECO:0000256" key="1">
    <source>
        <dbReference type="SAM" id="MobiDB-lite"/>
    </source>
</evidence>
<dbReference type="InterPro" id="IPR039448">
    <property type="entry name" value="Beta_helix"/>
</dbReference>
<feature type="region of interest" description="Disordered" evidence="1">
    <location>
        <begin position="1"/>
        <end position="139"/>
    </location>
</feature>
<dbReference type="Proteomes" id="UP001500655">
    <property type="component" value="Unassembled WGS sequence"/>
</dbReference>
<evidence type="ECO:0000313" key="4">
    <source>
        <dbReference type="Proteomes" id="UP001500655"/>
    </source>
</evidence>
<dbReference type="InterPro" id="IPR011050">
    <property type="entry name" value="Pectin_lyase_fold/virulence"/>
</dbReference>
<feature type="region of interest" description="Disordered" evidence="1">
    <location>
        <begin position="190"/>
        <end position="238"/>
    </location>
</feature>
<dbReference type="Pfam" id="PF13229">
    <property type="entry name" value="Beta_helix"/>
    <property type="match status" value="1"/>
</dbReference>
<dbReference type="EMBL" id="BAAALS010000008">
    <property type="protein sequence ID" value="GAA1749427.1"/>
    <property type="molecule type" value="Genomic_DNA"/>
</dbReference>
<organism evidence="3 4">
    <name type="scientific">Luedemannella helvata</name>
    <dbReference type="NCBI Taxonomy" id="349315"/>
    <lineage>
        <taxon>Bacteria</taxon>
        <taxon>Bacillati</taxon>
        <taxon>Actinomycetota</taxon>
        <taxon>Actinomycetes</taxon>
        <taxon>Micromonosporales</taxon>
        <taxon>Micromonosporaceae</taxon>
        <taxon>Luedemannella</taxon>
    </lineage>
</organism>
<protein>
    <recommendedName>
        <fullName evidence="2">Right handed beta helix domain-containing protein</fullName>
    </recommendedName>
</protein>
<evidence type="ECO:0000313" key="3">
    <source>
        <dbReference type="EMBL" id="GAA1749427.1"/>
    </source>
</evidence>
<comment type="caution">
    <text evidence="3">The sequence shown here is derived from an EMBL/GenBank/DDBJ whole genome shotgun (WGS) entry which is preliminary data.</text>
</comment>
<feature type="domain" description="Right handed beta helix" evidence="2">
    <location>
        <begin position="263"/>
        <end position="435"/>
    </location>
</feature>
<name>A0ABP4WAV4_9ACTN</name>
<sequence length="479" mass="49699">MAFPPPTSPYDPDDESSDSTNDMPASYPSGSYPQVPPGPPSTGSYPQVPAVSQPSGSYPQVPAVSQPSGAYPQVPVSPSSTGSYRQVPPGSSSTGSYRQVPAGSTGSYRQVPPGSSSTGSYRQVPAGSTGSYRQVPPASGQPRVARAAVVGGVALVTVAVTAMVVTVFNVVTEPDLTQVTAPTTAAVASDAGSAAPPTASASAAPPTSAAGTSASLPSPTPPKLDQATVKGFPSEANTGWQHTGVTLTQYRGPDEITRDGTVIEGMDMGCMFIRAKNVVIKKSRVRCSGPYPVRVESPATLWIEDTEVDGRGSYEALCIAAENYTALRVNCHGVGDGMRAGSNVTIQDSYIHDLKTCGDCHNDGIQSTGGSNIVIRHNHIDNRYSQTSCVLLGEEFAPLRNVLVENNLFNGGGYSLYGGGDTDRVSGIKIIGNRFKRAAGGGHFANGGSYGPAAHFDPGRPGNEWRNNVWDDNGRPVGY</sequence>
<accession>A0ABP4WAV4</accession>
<gene>
    <name evidence="3" type="ORF">GCM10009681_20780</name>
</gene>
<dbReference type="SUPFAM" id="SSF51126">
    <property type="entry name" value="Pectin lyase-like"/>
    <property type="match status" value="1"/>
</dbReference>
<feature type="compositionally biased region" description="Polar residues" evidence="1">
    <location>
        <begin position="20"/>
        <end position="32"/>
    </location>
</feature>
<feature type="region of interest" description="Disordered" evidence="1">
    <location>
        <begin position="457"/>
        <end position="479"/>
    </location>
</feature>
<feature type="compositionally biased region" description="Polar residues" evidence="1">
    <location>
        <begin position="76"/>
        <end position="132"/>
    </location>
</feature>
<keyword evidence="4" id="KW-1185">Reference proteome</keyword>
<evidence type="ECO:0000259" key="2">
    <source>
        <dbReference type="Pfam" id="PF13229"/>
    </source>
</evidence>
<feature type="compositionally biased region" description="Low complexity" evidence="1">
    <location>
        <begin position="190"/>
        <end position="217"/>
    </location>
</feature>
<feature type="compositionally biased region" description="Polar residues" evidence="1">
    <location>
        <begin position="41"/>
        <end position="68"/>
    </location>
</feature>
<dbReference type="Gene3D" id="2.160.20.10">
    <property type="entry name" value="Single-stranded right-handed beta-helix, Pectin lyase-like"/>
    <property type="match status" value="1"/>
</dbReference>
<dbReference type="InterPro" id="IPR006626">
    <property type="entry name" value="PbH1"/>
</dbReference>
<dbReference type="SMART" id="SM00710">
    <property type="entry name" value="PbH1"/>
    <property type="match status" value="4"/>
</dbReference>
<reference evidence="4" key="1">
    <citation type="journal article" date="2019" name="Int. J. Syst. Evol. Microbiol.">
        <title>The Global Catalogue of Microorganisms (GCM) 10K type strain sequencing project: providing services to taxonomists for standard genome sequencing and annotation.</title>
        <authorList>
            <consortium name="The Broad Institute Genomics Platform"/>
            <consortium name="The Broad Institute Genome Sequencing Center for Infectious Disease"/>
            <person name="Wu L."/>
            <person name="Ma J."/>
        </authorList>
    </citation>
    <scope>NUCLEOTIDE SEQUENCE [LARGE SCALE GENOMIC DNA]</scope>
    <source>
        <strain evidence="4">JCM 13249</strain>
    </source>
</reference>